<keyword evidence="8" id="KW-0106">Calcium</keyword>
<dbReference type="PANTHER" id="PTHR10166">
    <property type="entry name" value="VOLTAGE-DEPENDENT CALCIUM CHANNEL SUBUNIT ALPHA-2/DELTA-RELATED"/>
    <property type="match status" value="1"/>
</dbReference>
<reference evidence="18" key="1">
    <citation type="journal article" date="2013" name="Genome Biol.">
        <title>Draft genome of the mountain pine beetle, Dendroctonus ponderosae Hopkins, a major forest pest.</title>
        <authorList>
            <person name="Keeling C.I."/>
            <person name="Yuen M.M."/>
            <person name="Liao N.Y."/>
            <person name="Docking T.R."/>
            <person name="Chan S.K."/>
            <person name="Taylor G.A."/>
            <person name="Palmquist D.L."/>
            <person name="Jackman S.D."/>
            <person name="Nguyen A."/>
            <person name="Li M."/>
            <person name="Henderson H."/>
            <person name="Janes J.K."/>
            <person name="Zhao Y."/>
            <person name="Pandoh P."/>
            <person name="Moore R."/>
            <person name="Sperling F.A."/>
            <person name="Huber D.P."/>
            <person name="Birol I."/>
            <person name="Jones S.J."/>
            <person name="Bohlmann J."/>
        </authorList>
    </citation>
    <scope>NUCLEOTIDE SEQUENCE</scope>
</reference>
<dbReference type="SUPFAM" id="SSF53300">
    <property type="entry name" value="vWA-like"/>
    <property type="match status" value="1"/>
</dbReference>
<keyword evidence="11" id="KW-0406">Ion transport</keyword>
<keyword evidence="5" id="KW-0812">Transmembrane</keyword>
<keyword evidence="15" id="KW-0407">Ion channel</keyword>
<evidence type="ECO:0000256" key="2">
    <source>
        <dbReference type="ARBA" id="ARBA00022448"/>
    </source>
</evidence>
<comment type="subcellular location">
    <subcellularLocation>
        <location evidence="1">Membrane</location>
        <topology evidence="1">Single-pass type I membrane protein</topology>
    </subcellularLocation>
</comment>
<evidence type="ECO:0000313" key="18">
    <source>
        <dbReference type="Proteomes" id="UP000019118"/>
    </source>
</evidence>
<evidence type="ECO:0000256" key="8">
    <source>
        <dbReference type="ARBA" id="ARBA00022837"/>
    </source>
</evidence>
<keyword evidence="12" id="KW-0472">Membrane</keyword>
<accession>A0AAR5PCK3</accession>
<dbReference type="PANTHER" id="PTHR10166:SF63">
    <property type="entry name" value="STRAIGHTJACKET, ISOFORM C"/>
    <property type="match status" value="1"/>
</dbReference>
<evidence type="ECO:0000256" key="4">
    <source>
        <dbReference type="ARBA" id="ARBA00022673"/>
    </source>
</evidence>
<name>A0AAR5PCK3_DENPD</name>
<evidence type="ECO:0000256" key="11">
    <source>
        <dbReference type="ARBA" id="ARBA00023065"/>
    </source>
</evidence>
<keyword evidence="9" id="KW-0851">Voltage-gated channel</keyword>
<evidence type="ECO:0000256" key="15">
    <source>
        <dbReference type="ARBA" id="ARBA00023303"/>
    </source>
</evidence>
<dbReference type="GO" id="GO:0046872">
    <property type="term" value="F:metal ion binding"/>
    <property type="evidence" value="ECO:0007669"/>
    <property type="project" value="UniProtKB-KW"/>
</dbReference>
<evidence type="ECO:0000256" key="14">
    <source>
        <dbReference type="ARBA" id="ARBA00023180"/>
    </source>
</evidence>
<dbReference type="Gene3D" id="3.40.50.410">
    <property type="entry name" value="von Willebrand factor, type A domain"/>
    <property type="match status" value="1"/>
</dbReference>
<dbReference type="InterPro" id="IPR013608">
    <property type="entry name" value="VWA_N"/>
</dbReference>
<evidence type="ECO:0000256" key="13">
    <source>
        <dbReference type="ARBA" id="ARBA00023157"/>
    </source>
</evidence>
<evidence type="ECO:0000259" key="16">
    <source>
        <dbReference type="PROSITE" id="PS50234"/>
    </source>
</evidence>
<dbReference type="Pfam" id="PF08473">
    <property type="entry name" value="VGCC_alpha2"/>
    <property type="match status" value="1"/>
</dbReference>
<dbReference type="GO" id="GO:0005891">
    <property type="term" value="C:voltage-gated calcium channel complex"/>
    <property type="evidence" value="ECO:0007669"/>
    <property type="project" value="TreeGrafter"/>
</dbReference>
<evidence type="ECO:0000256" key="9">
    <source>
        <dbReference type="ARBA" id="ARBA00022882"/>
    </source>
</evidence>
<dbReference type="InterPro" id="IPR013680">
    <property type="entry name" value="VDCC_a2/dsu"/>
</dbReference>
<keyword evidence="13" id="KW-1015">Disulfide bond</keyword>
<evidence type="ECO:0000313" key="17">
    <source>
        <dbReference type="EnsemblMetazoa" id="XP_019758793.1"/>
    </source>
</evidence>
<keyword evidence="14" id="KW-0325">Glycoprotein</keyword>
<dbReference type="SMART" id="SM00327">
    <property type="entry name" value="VWA"/>
    <property type="match status" value="1"/>
</dbReference>
<evidence type="ECO:0000256" key="3">
    <source>
        <dbReference type="ARBA" id="ARBA00022568"/>
    </source>
</evidence>
<dbReference type="AlphaFoldDB" id="A0AAR5PCK3"/>
<dbReference type="InterPro" id="IPR036465">
    <property type="entry name" value="vWFA_dom_sf"/>
</dbReference>
<reference evidence="17" key="2">
    <citation type="submission" date="2024-08" db="UniProtKB">
        <authorList>
            <consortium name="EnsemblMetazoa"/>
        </authorList>
    </citation>
    <scope>IDENTIFICATION</scope>
</reference>
<keyword evidence="4" id="KW-0107">Calcium channel</keyword>
<dbReference type="InterPro" id="IPR051173">
    <property type="entry name" value="Ca_channel_alpha-2/delta"/>
</dbReference>
<dbReference type="Gene3D" id="3.30.450.20">
    <property type="entry name" value="PAS domain"/>
    <property type="match status" value="1"/>
</dbReference>
<evidence type="ECO:0000256" key="5">
    <source>
        <dbReference type="ARBA" id="ARBA00022692"/>
    </source>
</evidence>
<keyword evidence="7" id="KW-0732">Signal</keyword>
<dbReference type="PROSITE" id="PS50234">
    <property type="entry name" value="VWFA"/>
    <property type="match status" value="1"/>
</dbReference>
<evidence type="ECO:0000256" key="7">
    <source>
        <dbReference type="ARBA" id="ARBA00022729"/>
    </source>
</evidence>
<dbReference type="Pfam" id="PF08399">
    <property type="entry name" value="VWA_N"/>
    <property type="match status" value="1"/>
</dbReference>
<evidence type="ECO:0000256" key="1">
    <source>
        <dbReference type="ARBA" id="ARBA00004479"/>
    </source>
</evidence>
<keyword evidence="3" id="KW-0109">Calcium transport</keyword>
<evidence type="ECO:0000256" key="12">
    <source>
        <dbReference type="ARBA" id="ARBA00023136"/>
    </source>
</evidence>
<keyword evidence="18" id="KW-1185">Reference proteome</keyword>
<keyword evidence="10" id="KW-1133">Transmembrane helix</keyword>
<dbReference type="Pfam" id="PF00092">
    <property type="entry name" value="VWA"/>
    <property type="match status" value="1"/>
</dbReference>
<organism evidence="17 18">
    <name type="scientific">Dendroctonus ponderosae</name>
    <name type="common">Mountain pine beetle</name>
    <dbReference type="NCBI Taxonomy" id="77166"/>
    <lineage>
        <taxon>Eukaryota</taxon>
        <taxon>Metazoa</taxon>
        <taxon>Ecdysozoa</taxon>
        <taxon>Arthropoda</taxon>
        <taxon>Hexapoda</taxon>
        <taxon>Insecta</taxon>
        <taxon>Pterygota</taxon>
        <taxon>Neoptera</taxon>
        <taxon>Endopterygota</taxon>
        <taxon>Coleoptera</taxon>
        <taxon>Polyphaga</taxon>
        <taxon>Cucujiformia</taxon>
        <taxon>Curculionidae</taxon>
        <taxon>Scolytinae</taxon>
        <taxon>Dendroctonus</taxon>
    </lineage>
</organism>
<keyword evidence="2" id="KW-0813">Transport</keyword>
<evidence type="ECO:0000256" key="6">
    <source>
        <dbReference type="ARBA" id="ARBA00022723"/>
    </source>
</evidence>
<proteinExistence type="predicted"/>
<evidence type="ECO:0000256" key="10">
    <source>
        <dbReference type="ARBA" id="ARBA00022989"/>
    </source>
</evidence>
<feature type="domain" description="VWFA" evidence="16">
    <location>
        <begin position="264"/>
        <end position="448"/>
    </location>
</feature>
<sequence>MTMTRQKKIHESFKPLEDHLYTIDGVMLTADVASDVRTFMQDKVNAVRRIADYAEFLSFYRKEDELFKNETQEKYFYFDTDGFKNTEENITRSMEMVEDVFLMECHWWCTQVNLTSLSYNIFTPDELKNLFDKRDTYENEDFSCDCENLMDILRSNVSYQSLPMNYDIHFDDKVNMKVSAVKVATNIFERDMSVLEGIRWSESLDLVFKKNALNDPDLVWQYFASPDGFMRHYPAVKWSEERYDQTYDFRTRSWFTEAMTSPKDIIILLDRSGSMKGKKRELSHQIVNDILDTLNDNDFVNIYTFNNVSEPLVDCFNDTLFQANEENLRLLREYLPVYEIKRVANISAGLEKAFEILAHFRRTNLSANCNQAIMLITEGIDYDYDVSMFNNSNWAKDFPVRIFTYLLSTEKEDEKQMEFIACSNMGYYVNMTTKPDIREKILKYLNVMSRPINFECDDKQIPIWSYLYVDLADRRLSNWLWTKFEGIRQREVFLDHVKRRIDLQQLRHNSLNHMLLQETHDYEKYEEKKNYKYMTTVSLPVYGRRDNEYKLTGVAGIDVPISFFRALIPHDKIGVNGYAFIITNNGYILMHPEHRTEFENILKPTFNRVDILETEILDDNNEPRIFGAEIVKLRERMLERHDKQATLNIKYTLDDMKRIIRATRHYYYTEIGPFTLCIVLPDEYGHVKINKANASSHLHNPPPEIIMDNDNWAVHPDWFIEPYYVHKIFVSTGSGLTRWKTFNSDTYQNIYGEAEPANDRSTDEDWYQRTVEENFKNEDMFIYSVPFEISGYENNTMIRGTKAIFVEKDHVKTPVAVVGLEFNHQVMYKLYNNITTKHRGGKRNRKITCESSYLNCFILDNNAYILLSDEIEYTGRFIGDIRPDIMYYLVQENVFESTRMFDYQATCQVEPPKLADPGDSRYFNKKKSTKEALRTNSSSKKMPFIKSLLLNAIEVGKWLLKIWMSQLGYADSAFEDVVKQETKIFETLQVRKTVPTPCDREMWLFTLKDQFEPSPYYNVSTKFSCNWPYVVQKIPNSNLVFLAIFAKCSMTTSNSYNLTPEPTKITYYSQQAKVSLPCYIATMNNYTRKPYMKCYKRDKREDKLNTMDKNYCGHTWK</sequence>
<dbReference type="InterPro" id="IPR002035">
    <property type="entry name" value="VWF_A"/>
</dbReference>
<keyword evidence="6" id="KW-0479">Metal-binding</keyword>
<dbReference type="GO" id="GO:0005245">
    <property type="term" value="F:voltage-gated calcium channel activity"/>
    <property type="evidence" value="ECO:0007669"/>
    <property type="project" value="TreeGrafter"/>
</dbReference>
<protein>
    <recommendedName>
        <fullName evidence="16">VWFA domain-containing protein</fullName>
    </recommendedName>
</protein>
<dbReference type="EnsemblMetazoa" id="XM_019903234.1">
    <property type="protein sequence ID" value="XP_019758793.1"/>
    <property type="gene ID" value="LOC109536832"/>
</dbReference>
<dbReference type="Proteomes" id="UP000019118">
    <property type="component" value="Unassembled WGS sequence"/>
</dbReference>